<evidence type="ECO:0000313" key="8">
    <source>
        <dbReference type="EMBL" id="KAF9599158.1"/>
    </source>
</evidence>
<keyword evidence="5" id="KW-0539">Nucleus</keyword>
<feature type="compositionally biased region" description="Basic and acidic residues" evidence="6">
    <location>
        <begin position="14"/>
        <end position="23"/>
    </location>
</feature>
<proteinExistence type="inferred from homology"/>
<evidence type="ECO:0000256" key="6">
    <source>
        <dbReference type="SAM" id="MobiDB-lite"/>
    </source>
</evidence>
<dbReference type="PANTHER" id="PTHR15138">
    <property type="entry name" value="TRANSCRIPTION INITIATION FACTOR TFIID SUBUNIT 4"/>
    <property type="match status" value="1"/>
</dbReference>
<protein>
    <recommendedName>
        <fullName evidence="7">Transcription initiation factor TFIID component TAF4 C-terminal domain-containing protein</fullName>
    </recommendedName>
</protein>
<dbReference type="InterPro" id="IPR007900">
    <property type="entry name" value="TAF4_C"/>
</dbReference>
<keyword evidence="9" id="KW-1185">Reference proteome</keyword>
<dbReference type="Pfam" id="PF05236">
    <property type="entry name" value="TAF4"/>
    <property type="match status" value="1"/>
</dbReference>
<keyword evidence="4" id="KW-0804">Transcription</keyword>
<dbReference type="Proteomes" id="UP000631114">
    <property type="component" value="Unassembled WGS sequence"/>
</dbReference>
<reference evidence="8 9" key="1">
    <citation type="submission" date="2020-10" db="EMBL/GenBank/DDBJ databases">
        <title>The Coptis chinensis genome and diversification of protoberbering-type alkaloids.</title>
        <authorList>
            <person name="Wang B."/>
            <person name="Shu S."/>
            <person name="Song C."/>
            <person name="Liu Y."/>
        </authorList>
    </citation>
    <scope>NUCLEOTIDE SEQUENCE [LARGE SCALE GENOMIC DNA]</scope>
    <source>
        <strain evidence="8">HL-2020</strain>
        <tissue evidence="8">Leaf</tissue>
    </source>
</reference>
<evidence type="ECO:0000313" key="9">
    <source>
        <dbReference type="Proteomes" id="UP000631114"/>
    </source>
</evidence>
<dbReference type="GO" id="GO:0016251">
    <property type="term" value="F:RNA polymerase II general transcription initiation factor activity"/>
    <property type="evidence" value="ECO:0007669"/>
    <property type="project" value="TreeGrafter"/>
</dbReference>
<dbReference type="AlphaFoldDB" id="A0A835HLM6"/>
<feature type="region of interest" description="Disordered" evidence="6">
    <location>
        <begin position="303"/>
        <end position="337"/>
    </location>
</feature>
<dbReference type="PANTHER" id="PTHR15138:SF14">
    <property type="entry name" value="TRANSCRIPTION INITIATION FACTOR TFIID SUBUNIT 4"/>
    <property type="match status" value="1"/>
</dbReference>
<evidence type="ECO:0000256" key="4">
    <source>
        <dbReference type="ARBA" id="ARBA00023163"/>
    </source>
</evidence>
<feature type="region of interest" description="Disordered" evidence="6">
    <location>
        <begin position="1"/>
        <end position="27"/>
    </location>
</feature>
<comment type="similarity">
    <text evidence="2">Belongs to the TAF4 family.</text>
</comment>
<dbReference type="InterPro" id="IPR045144">
    <property type="entry name" value="TAF4"/>
</dbReference>
<evidence type="ECO:0000256" key="3">
    <source>
        <dbReference type="ARBA" id="ARBA00023015"/>
    </source>
</evidence>
<evidence type="ECO:0000256" key="1">
    <source>
        <dbReference type="ARBA" id="ARBA00004123"/>
    </source>
</evidence>
<accession>A0A835HLM6</accession>
<dbReference type="EMBL" id="JADFTS010000007">
    <property type="protein sequence ID" value="KAF9599158.1"/>
    <property type="molecule type" value="Genomic_DNA"/>
</dbReference>
<evidence type="ECO:0000259" key="7">
    <source>
        <dbReference type="Pfam" id="PF05236"/>
    </source>
</evidence>
<dbReference type="GO" id="GO:0003677">
    <property type="term" value="F:DNA binding"/>
    <property type="evidence" value="ECO:0007669"/>
    <property type="project" value="TreeGrafter"/>
</dbReference>
<keyword evidence="3" id="KW-0805">Transcription regulation</keyword>
<sequence length="378" mass="42599">MKHADDQYQNPLPKRNDELRRTEQPSSGAISITGVPLNILILDKSKVAQLQWHFTKLRIHSSILKRSSSEKEPLLEALDNHSLQLSCKKQKVPVTIHEQGIKEDSNNITALGGASIREEDEQLLLGHMEESRISQEAQTVVEEEERLILQRIPLQRKLAEIISKYGITRISNNVEQCLSMRVDRGKAVQQTSMTSDAQLETLMMDCKAKELSEKCQDEDDVIPQKHNKLVEFFSLSVTTFLNVQADKVGVDNLRTATANAVRTAVGGVDILLKWQLMTEQARQKREGRTCAVRGAQLGSDAILPTSKQPAWESHEPENRSSLGSSENSGRHSKSQTKPVRRIFVRDVVTVLEREPQMARSTLIYRLYEGMHTDTGTCK</sequence>
<organism evidence="8 9">
    <name type="scientific">Coptis chinensis</name>
    <dbReference type="NCBI Taxonomy" id="261450"/>
    <lineage>
        <taxon>Eukaryota</taxon>
        <taxon>Viridiplantae</taxon>
        <taxon>Streptophyta</taxon>
        <taxon>Embryophyta</taxon>
        <taxon>Tracheophyta</taxon>
        <taxon>Spermatophyta</taxon>
        <taxon>Magnoliopsida</taxon>
        <taxon>Ranunculales</taxon>
        <taxon>Ranunculaceae</taxon>
        <taxon>Coptidoideae</taxon>
        <taxon>Coptis</taxon>
    </lineage>
</organism>
<feature type="domain" description="Transcription initiation factor TFIID component TAF4 C-terminal" evidence="7">
    <location>
        <begin position="106"/>
        <end position="181"/>
    </location>
</feature>
<dbReference type="OrthoDB" id="21060at2759"/>
<name>A0A835HLM6_9MAGN</name>
<comment type="caution">
    <text evidence="8">The sequence shown here is derived from an EMBL/GenBank/DDBJ whole genome shotgun (WGS) entry which is preliminary data.</text>
</comment>
<dbReference type="GO" id="GO:0006367">
    <property type="term" value="P:transcription initiation at RNA polymerase II promoter"/>
    <property type="evidence" value="ECO:0007669"/>
    <property type="project" value="TreeGrafter"/>
</dbReference>
<evidence type="ECO:0000256" key="2">
    <source>
        <dbReference type="ARBA" id="ARBA00006178"/>
    </source>
</evidence>
<dbReference type="GO" id="GO:0005669">
    <property type="term" value="C:transcription factor TFIID complex"/>
    <property type="evidence" value="ECO:0007669"/>
    <property type="project" value="InterPro"/>
</dbReference>
<evidence type="ECO:0000256" key="5">
    <source>
        <dbReference type="ARBA" id="ARBA00023242"/>
    </source>
</evidence>
<gene>
    <name evidence="8" type="ORF">IFM89_035437</name>
</gene>
<comment type="subcellular location">
    <subcellularLocation>
        <location evidence="1">Nucleus</location>
    </subcellularLocation>
</comment>